<proteinExistence type="predicted"/>
<dbReference type="AlphaFoldDB" id="X1L0U8"/>
<reference evidence="1" key="1">
    <citation type="journal article" date="2014" name="Front. Microbiol.">
        <title>High frequency of phylogenetically diverse reductive dehalogenase-homologous genes in deep subseafloor sedimentary metagenomes.</title>
        <authorList>
            <person name="Kawai M."/>
            <person name="Futagami T."/>
            <person name="Toyoda A."/>
            <person name="Takaki Y."/>
            <person name="Nishi S."/>
            <person name="Hori S."/>
            <person name="Arai W."/>
            <person name="Tsubouchi T."/>
            <person name="Morono Y."/>
            <person name="Uchiyama I."/>
            <person name="Ito T."/>
            <person name="Fujiyama A."/>
            <person name="Inagaki F."/>
            <person name="Takami H."/>
        </authorList>
    </citation>
    <scope>NUCLEOTIDE SEQUENCE</scope>
    <source>
        <strain evidence="1">Expedition CK06-06</strain>
    </source>
</reference>
<organism evidence="1">
    <name type="scientific">marine sediment metagenome</name>
    <dbReference type="NCBI Taxonomy" id="412755"/>
    <lineage>
        <taxon>unclassified sequences</taxon>
        <taxon>metagenomes</taxon>
        <taxon>ecological metagenomes</taxon>
    </lineage>
</organism>
<sequence length="229" mass="27555">MKLKEKIRAIKLRKLGKSYSEIRRQAKVSKSTLSLWLRGIKLTPEQEKRIYVEWRQKHAYRLAKLNQKKRIAITKKIIKEAKKEFPLYLKNPLFLSGLMLYWAEGAKSEQIEKVEFSNSDPSMIKFIMRWFRKVCEVPEEKFKICLHVHELHCRKDIQKYWSKITGIPFSQFYKMQIKQTSLKHRKNKLYNGTCAVVVYNKDLFRRIKGWKLGFLEKMDIEIEDKNKPL</sequence>
<dbReference type="EMBL" id="BARV01002782">
    <property type="protein sequence ID" value="GAH96059.1"/>
    <property type="molecule type" value="Genomic_DNA"/>
</dbReference>
<evidence type="ECO:0000313" key="1">
    <source>
        <dbReference type="EMBL" id="GAH96059.1"/>
    </source>
</evidence>
<protein>
    <submittedName>
        <fullName evidence="1">Uncharacterized protein</fullName>
    </submittedName>
</protein>
<accession>X1L0U8</accession>
<name>X1L0U8_9ZZZZ</name>
<comment type="caution">
    <text evidence="1">The sequence shown here is derived from an EMBL/GenBank/DDBJ whole genome shotgun (WGS) entry which is preliminary data.</text>
</comment>
<gene>
    <name evidence="1" type="ORF">S06H3_06988</name>
</gene>